<keyword evidence="2" id="KW-0812">Transmembrane</keyword>
<name>A0ABR1N4Y4_9PEZI</name>
<reference evidence="3 4" key="1">
    <citation type="submission" date="2024-04" db="EMBL/GenBank/DDBJ databases">
        <title>Phyllosticta paracitricarpa is synonymous to the EU quarantine fungus P. citricarpa based on phylogenomic analyses.</title>
        <authorList>
            <consortium name="Lawrence Berkeley National Laboratory"/>
            <person name="Van ingen-buijs V.A."/>
            <person name="Van westerhoven A.C."/>
            <person name="Haridas S."/>
            <person name="Skiadas P."/>
            <person name="Martin F."/>
            <person name="Groenewald J.Z."/>
            <person name="Crous P.W."/>
            <person name="Seidl M.F."/>
        </authorList>
    </citation>
    <scope>NUCLEOTIDE SEQUENCE [LARGE SCALE GENOMIC DNA]</scope>
    <source>
        <strain evidence="3 4">CBS 141358</strain>
    </source>
</reference>
<feature type="transmembrane region" description="Helical" evidence="2">
    <location>
        <begin position="110"/>
        <end position="130"/>
    </location>
</feature>
<feature type="compositionally biased region" description="Basic and acidic residues" evidence="1">
    <location>
        <begin position="72"/>
        <end position="83"/>
    </location>
</feature>
<evidence type="ECO:0000313" key="3">
    <source>
        <dbReference type="EMBL" id="KAK7609355.1"/>
    </source>
</evidence>
<sequence>MYCTVQTLSTSKQETSPVQSSPRTRCLPACLAVYIDPHPIPPHPIPSCRYVRGGNGKADVGAEGKSKKHSQERRAKGENDESKRKKKEKKEKKEKKIICREPRFHSDPRLGCAFVLLCGSSAAAAAFPTTTTTTTTAAAASVLLACFVLFCLASWLVCGT</sequence>
<keyword evidence="4" id="KW-1185">Reference proteome</keyword>
<keyword evidence="2" id="KW-1133">Transmembrane helix</keyword>
<evidence type="ECO:0000256" key="2">
    <source>
        <dbReference type="SAM" id="Phobius"/>
    </source>
</evidence>
<feature type="region of interest" description="Disordered" evidence="1">
    <location>
        <begin position="57"/>
        <end position="95"/>
    </location>
</feature>
<accession>A0ABR1N4Y4</accession>
<proteinExistence type="predicted"/>
<keyword evidence="2" id="KW-0472">Membrane</keyword>
<protein>
    <submittedName>
        <fullName evidence="3">Uncharacterized protein</fullName>
    </submittedName>
</protein>
<evidence type="ECO:0000256" key="1">
    <source>
        <dbReference type="SAM" id="MobiDB-lite"/>
    </source>
</evidence>
<feature type="region of interest" description="Disordered" evidence="1">
    <location>
        <begin position="1"/>
        <end position="23"/>
    </location>
</feature>
<feature type="compositionally biased region" description="Basic residues" evidence="1">
    <location>
        <begin position="84"/>
        <end position="93"/>
    </location>
</feature>
<dbReference type="EMBL" id="JBBPBF010000024">
    <property type="protein sequence ID" value="KAK7609355.1"/>
    <property type="molecule type" value="Genomic_DNA"/>
</dbReference>
<gene>
    <name evidence="3" type="ORF">JOL62DRAFT_184470</name>
</gene>
<dbReference type="Proteomes" id="UP001367316">
    <property type="component" value="Unassembled WGS sequence"/>
</dbReference>
<organism evidence="3 4">
    <name type="scientific">Phyllosticta paracitricarpa</name>
    <dbReference type="NCBI Taxonomy" id="2016321"/>
    <lineage>
        <taxon>Eukaryota</taxon>
        <taxon>Fungi</taxon>
        <taxon>Dikarya</taxon>
        <taxon>Ascomycota</taxon>
        <taxon>Pezizomycotina</taxon>
        <taxon>Dothideomycetes</taxon>
        <taxon>Dothideomycetes incertae sedis</taxon>
        <taxon>Botryosphaeriales</taxon>
        <taxon>Phyllostictaceae</taxon>
        <taxon>Phyllosticta</taxon>
    </lineage>
</organism>
<feature type="transmembrane region" description="Helical" evidence="2">
    <location>
        <begin position="136"/>
        <end position="158"/>
    </location>
</feature>
<evidence type="ECO:0000313" key="4">
    <source>
        <dbReference type="Proteomes" id="UP001367316"/>
    </source>
</evidence>
<comment type="caution">
    <text evidence="3">The sequence shown here is derived from an EMBL/GenBank/DDBJ whole genome shotgun (WGS) entry which is preliminary data.</text>
</comment>